<evidence type="ECO:0000256" key="10">
    <source>
        <dbReference type="ARBA" id="ARBA00038489"/>
    </source>
</evidence>
<dbReference type="PANTHER" id="PTHR42801">
    <property type="entry name" value="THIOREDOXIN-DEPENDENT PEROXIDE REDUCTASE"/>
    <property type="match status" value="1"/>
</dbReference>
<sequence length="157" mass="18224">MKYFKFDIGDILDVEFTNLEGKKVKLPKGKWVVLYFYPKDNTKGCTTEALEFSELIDEFKKLNAEVIGVSPDKVESHKKFIAKHNLKVKLLSDENKAVLEKLGVWQLKKMYGREYYGVVRTTVLVDPDGKIAYVWEKVKAKGHAKEVLEKLRELIER</sequence>
<comment type="caution">
    <text evidence="13">The sequence shown here is derived from an EMBL/GenBank/DDBJ whole genome shotgun (WGS) entry which is preliminary data.</text>
</comment>
<evidence type="ECO:0000256" key="2">
    <source>
        <dbReference type="ARBA" id="ARBA00011245"/>
    </source>
</evidence>
<evidence type="ECO:0000256" key="7">
    <source>
        <dbReference type="ARBA" id="ARBA00023157"/>
    </source>
</evidence>
<keyword evidence="7" id="KW-1015">Disulfide bond</keyword>
<evidence type="ECO:0000256" key="8">
    <source>
        <dbReference type="ARBA" id="ARBA00023284"/>
    </source>
</evidence>
<dbReference type="Gene3D" id="3.40.30.10">
    <property type="entry name" value="Glutaredoxin"/>
    <property type="match status" value="1"/>
</dbReference>
<dbReference type="PROSITE" id="PS51352">
    <property type="entry name" value="THIOREDOXIN_2"/>
    <property type="match status" value="1"/>
</dbReference>
<dbReference type="SUPFAM" id="SSF52833">
    <property type="entry name" value="Thioredoxin-like"/>
    <property type="match status" value="1"/>
</dbReference>
<proteinExistence type="inferred from homology"/>
<dbReference type="InterPro" id="IPR050924">
    <property type="entry name" value="Peroxiredoxin_BCP/PrxQ"/>
</dbReference>
<comment type="catalytic activity">
    <reaction evidence="11">
        <text>a hydroperoxide + [thioredoxin]-dithiol = an alcohol + [thioredoxin]-disulfide + H2O</text>
        <dbReference type="Rhea" id="RHEA:62620"/>
        <dbReference type="Rhea" id="RHEA-COMP:10698"/>
        <dbReference type="Rhea" id="RHEA-COMP:10700"/>
        <dbReference type="ChEBI" id="CHEBI:15377"/>
        <dbReference type="ChEBI" id="CHEBI:29950"/>
        <dbReference type="ChEBI" id="CHEBI:30879"/>
        <dbReference type="ChEBI" id="CHEBI:35924"/>
        <dbReference type="ChEBI" id="CHEBI:50058"/>
        <dbReference type="EC" id="1.11.1.24"/>
    </reaction>
</comment>
<evidence type="ECO:0000256" key="4">
    <source>
        <dbReference type="ARBA" id="ARBA00022559"/>
    </source>
</evidence>
<evidence type="ECO:0000313" key="13">
    <source>
        <dbReference type="EMBL" id="ONN27100.1"/>
    </source>
</evidence>
<dbReference type="Proteomes" id="UP000242616">
    <property type="component" value="Unassembled WGS sequence"/>
</dbReference>
<reference evidence="13 14" key="1">
    <citation type="submission" date="2015-06" db="EMBL/GenBank/DDBJ databases">
        <title>Genome sequencing of Thermotogales isolates from hydrothermal vents.</title>
        <authorList>
            <person name="Haverkamp T.H."/>
            <person name="Kublanov I.V."/>
            <person name="Nesbo C.L."/>
        </authorList>
    </citation>
    <scope>NUCLEOTIDE SEQUENCE [LARGE SCALE GENOMIC DNA]</scope>
    <source>
        <strain evidence="14">ik275mar</strain>
    </source>
</reference>
<gene>
    <name evidence="13" type="ORF">XJ44_04725</name>
</gene>
<evidence type="ECO:0000256" key="9">
    <source>
        <dbReference type="ARBA" id="ARBA00032824"/>
    </source>
</evidence>
<dbReference type="RefSeq" id="WP_077198245.1">
    <property type="nucleotide sequence ID" value="NZ_LBFC01000018.1"/>
</dbReference>
<dbReference type="EC" id="1.11.1.24" evidence="3"/>
<evidence type="ECO:0000256" key="11">
    <source>
        <dbReference type="ARBA" id="ARBA00049091"/>
    </source>
</evidence>
<keyword evidence="6" id="KW-0560">Oxidoreductase</keyword>
<comment type="function">
    <text evidence="1">Thiol-specific peroxidase that catalyzes the reduction of hydrogen peroxide and organic hydroperoxides to water and alcohols, respectively. Plays a role in cell protection against oxidative stress by detoxifying peroxides and as sensor of hydrogen peroxide-mediated signaling events.</text>
</comment>
<feature type="domain" description="Thioredoxin" evidence="12">
    <location>
        <begin position="5"/>
        <end position="156"/>
    </location>
</feature>
<keyword evidence="8" id="KW-0676">Redox-active center</keyword>
<evidence type="ECO:0000259" key="12">
    <source>
        <dbReference type="PROSITE" id="PS51352"/>
    </source>
</evidence>
<dbReference type="InterPro" id="IPR024706">
    <property type="entry name" value="Peroxiredoxin_AhpC-typ"/>
</dbReference>
<comment type="subunit">
    <text evidence="2">Monomer.</text>
</comment>
<dbReference type="PANTHER" id="PTHR42801:SF4">
    <property type="entry name" value="AHPC_TSA FAMILY PROTEIN"/>
    <property type="match status" value="1"/>
</dbReference>
<dbReference type="PIRSF" id="PIRSF000239">
    <property type="entry name" value="AHPC"/>
    <property type="match status" value="1"/>
</dbReference>
<evidence type="ECO:0000256" key="1">
    <source>
        <dbReference type="ARBA" id="ARBA00003330"/>
    </source>
</evidence>
<keyword evidence="5" id="KW-0049">Antioxidant</keyword>
<evidence type="ECO:0000313" key="14">
    <source>
        <dbReference type="Proteomes" id="UP000242616"/>
    </source>
</evidence>
<dbReference type="Pfam" id="PF00578">
    <property type="entry name" value="AhpC-TSA"/>
    <property type="match status" value="1"/>
</dbReference>
<evidence type="ECO:0000256" key="5">
    <source>
        <dbReference type="ARBA" id="ARBA00022862"/>
    </source>
</evidence>
<name>A0ABX3II46_9BACT</name>
<accession>A0ABX3II46</accession>
<dbReference type="InterPro" id="IPR000866">
    <property type="entry name" value="AhpC/TSA"/>
</dbReference>
<organism evidence="13 14">
    <name type="scientific">Thermosipho affectus</name>
    <dbReference type="NCBI Taxonomy" id="660294"/>
    <lineage>
        <taxon>Bacteria</taxon>
        <taxon>Thermotogati</taxon>
        <taxon>Thermotogota</taxon>
        <taxon>Thermotogae</taxon>
        <taxon>Thermotogales</taxon>
        <taxon>Fervidobacteriaceae</taxon>
        <taxon>Thermosipho</taxon>
    </lineage>
</organism>
<protein>
    <recommendedName>
        <fullName evidence="3">thioredoxin-dependent peroxiredoxin</fullName>
        <ecNumber evidence="3">1.11.1.24</ecNumber>
    </recommendedName>
    <alternativeName>
        <fullName evidence="9">Thioredoxin peroxidase</fullName>
    </alternativeName>
</protein>
<dbReference type="InterPro" id="IPR036249">
    <property type="entry name" value="Thioredoxin-like_sf"/>
</dbReference>
<evidence type="ECO:0000256" key="3">
    <source>
        <dbReference type="ARBA" id="ARBA00013017"/>
    </source>
</evidence>
<comment type="similarity">
    <text evidence="10">Belongs to the peroxiredoxin family. BCP/PrxQ subfamily.</text>
</comment>
<keyword evidence="4" id="KW-0575">Peroxidase</keyword>
<dbReference type="CDD" id="cd03017">
    <property type="entry name" value="PRX_BCP"/>
    <property type="match status" value="1"/>
</dbReference>
<dbReference type="InterPro" id="IPR013766">
    <property type="entry name" value="Thioredoxin_domain"/>
</dbReference>
<keyword evidence="14" id="KW-1185">Reference proteome</keyword>
<dbReference type="EMBL" id="LBFC01000018">
    <property type="protein sequence ID" value="ONN27100.1"/>
    <property type="molecule type" value="Genomic_DNA"/>
</dbReference>
<evidence type="ECO:0000256" key="6">
    <source>
        <dbReference type="ARBA" id="ARBA00023002"/>
    </source>
</evidence>